<evidence type="ECO:0000313" key="1">
    <source>
        <dbReference type="EMBL" id="KAF9729612.1"/>
    </source>
</evidence>
<reference evidence="1" key="1">
    <citation type="journal article" date="2020" name="Mol. Plant Microbe Interact.">
        <title>Genome Sequence of the Biocontrol Agent Coniothyrium minitans strain Conio (IMI 134523).</title>
        <authorList>
            <person name="Patel D."/>
            <person name="Shittu T.A."/>
            <person name="Baroncelli R."/>
            <person name="Muthumeenakshi S."/>
            <person name="Osborne T.H."/>
            <person name="Janganan T.K."/>
            <person name="Sreenivasaprasad S."/>
        </authorList>
    </citation>
    <scope>NUCLEOTIDE SEQUENCE</scope>
    <source>
        <strain evidence="1">Conio</strain>
    </source>
</reference>
<evidence type="ECO:0000313" key="2">
    <source>
        <dbReference type="Proteomes" id="UP000756921"/>
    </source>
</evidence>
<protein>
    <submittedName>
        <fullName evidence="1">Uncharacterized protein</fullName>
    </submittedName>
</protein>
<sequence>MNFDIISDYHVKSPDAELDIPGSAETFETLSDPKRTNLVWRYALSKVLIHHCYQKLATSLRNSPTYDWSRVIANMINPAWCGTELPGAKPHALMEIVSMAVIGWTARE</sequence>
<dbReference type="EMBL" id="WJXW01000016">
    <property type="protein sequence ID" value="KAF9729612.1"/>
    <property type="molecule type" value="Genomic_DNA"/>
</dbReference>
<name>A0A9P6G678_9PLEO</name>
<accession>A0A9P6G678</accession>
<dbReference type="AlphaFoldDB" id="A0A9P6G678"/>
<dbReference type="OrthoDB" id="542013at2759"/>
<organism evidence="1 2">
    <name type="scientific">Paraphaeosphaeria minitans</name>
    <dbReference type="NCBI Taxonomy" id="565426"/>
    <lineage>
        <taxon>Eukaryota</taxon>
        <taxon>Fungi</taxon>
        <taxon>Dikarya</taxon>
        <taxon>Ascomycota</taxon>
        <taxon>Pezizomycotina</taxon>
        <taxon>Dothideomycetes</taxon>
        <taxon>Pleosporomycetidae</taxon>
        <taxon>Pleosporales</taxon>
        <taxon>Massarineae</taxon>
        <taxon>Didymosphaeriaceae</taxon>
        <taxon>Paraphaeosphaeria</taxon>
    </lineage>
</organism>
<comment type="caution">
    <text evidence="1">The sequence shown here is derived from an EMBL/GenBank/DDBJ whole genome shotgun (WGS) entry which is preliminary data.</text>
</comment>
<dbReference type="Proteomes" id="UP000756921">
    <property type="component" value="Unassembled WGS sequence"/>
</dbReference>
<gene>
    <name evidence="1" type="ORF">PMIN01_12476</name>
</gene>
<proteinExistence type="predicted"/>
<keyword evidence="2" id="KW-1185">Reference proteome</keyword>